<evidence type="ECO:0000256" key="1">
    <source>
        <dbReference type="ARBA" id="ARBA00009005"/>
    </source>
</evidence>
<dbReference type="PANTHER" id="PTHR48104:SF30">
    <property type="entry name" value="METACASPASE-1"/>
    <property type="match status" value="1"/>
</dbReference>
<protein>
    <recommendedName>
        <fullName evidence="2">Peptidase C14 caspase domain-containing protein</fullName>
    </recommendedName>
</protein>
<dbReference type="Pfam" id="PF00656">
    <property type="entry name" value="Peptidase_C14"/>
    <property type="match status" value="1"/>
</dbReference>
<dbReference type="PANTHER" id="PTHR48104">
    <property type="entry name" value="METACASPASE-4"/>
    <property type="match status" value="1"/>
</dbReference>
<dbReference type="Proteomes" id="UP000664169">
    <property type="component" value="Unassembled WGS sequence"/>
</dbReference>
<sequence>MDSKAWLLLVGINFYPGKENRLKGAVNDVQEIERELKGRYNDNKVIKLVASVTDQDGQSLPPEPLDALPTWHNIMMAMDLILDRASRADTVYIHYSGHGTLKATADSGLVYVEHHGTDAALVLLEPCGNECKVRYLRGIELAIKFDQFVKKGLKLTVVLDACHAGSISRNEDDATRSIPWSHDVDEEFPFRPDLLHHTNSIDDLLRDASSPSAWLLHPRGFALIMACGPHELAKEMRLGDGRHHGALSYFVLEALVFCSNNHIVDITYDLLYSRICAKMYVRFISQHPVLLGGHSNYFAGSGLAMQSPAPDCEVIQILDGSSFLLNIGQTRGVCIGDEYDIRLFEGAQDMLCRATVIEVQSVHSKAIQVSNKSSPKTDQAVKVGCPAFLTTIARPRAYVKLASELYEEFHDILEQSIWLRAVSLDEVKFPGGVCMWLTLSVDGHYIFLDDNGREIPNLPTLPASNSGTTKKIPRLLEHLAKFFFVQQLKNTEMDTALSNSDYSISARTKRNPASTIVADCIQVAHEEAISISFRNRTNQVLYFTTLNLMPERKISKLYPGEKEYQTVLPQDASQILPSSTSKNIKTPGQVRFSCNMKIPRRMLDQGHSHAIDVFVFIISTSPIHGVASMEIPNIYDQMDREDISSDITFGSLVKEGLNHKQDSITTSRDKQAGTKWTYHRITVRTVLNSTPNSA</sequence>
<dbReference type="InterPro" id="IPR011600">
    <property type="entry name" value="Pept_C14_caspase"/>
</dbReference>
<dbReference type="EMBL" id="CAJPDQ010000014">
    <property type="protein sequence ID" value="CAF9919511.1"/>
    <property type="molecule type" value="Genomic_DNA"/>
</dbReference>
<name>A0A8H3F556_9LECA</name>
<dbReference type="Gene3D" id="3.40.50.1460">
    <property type="match status" value="1"/>
</dbReference>
<comment type="similarity">
    <text evidence="1">Belongs to the peptidase C14B family.</text>
</comment>
<keyword evidence="4" id="KW-1185">Reference proteome</keyword>
<feature type="domain" description="Peptidase C14 caspase" evidence="2">
    <location>
        <begin position="6"/>
        <end position="256"/>
    </location>
</feature>
<reference evidence="3" key="1">
    <citation type="submission" date="2021-03" db="EMBL/GenBank/DDBJ databases">
        <authorList>
            <person name="Tagirdzhanova G."/>
        </authorList>
    </citation>
    <scope>NUCLEOTIDE SEQUENCE</scope>
</reference>
<evidence type="ECO:0000259" key="2">
    <source>
        <dbReference type="Pfam" id="PF00656"/>
    </source>
</evidence>
<comment type="caution">
    <text evidence="3">The sequence shown here is derived from an EMBL/GenBank/DDBJ whole genome shotgun (WGS) entry which is preliminary data.</text>
</comment>
<evidence type="ECO:0000313" key="3">
    <source>
        <dbReference type="EMBL" id="CAF9919511.1"/>
    </source>
</evidence>
<evidence type="ECO:0000313" key="4">
    <source>
        <dbReference type="Proteomes" id="UP000664169"/>
    </source>
</evidence>
<proteinExistence type="inferred from homology"/>
<gene>
    <name evidence="3" type="ORF">GOMPHAMPRED_001838</name>
</gene>
<organism evidence="3 4">
    <name type="scientific">Gomphillus americanus</name>
    <dbReference type="NCBI Taxonomy" id="1940652"/>
    <lineage>
        <taxon>Eukaryota</taxon>
        <taxon>Fungi</taxon>
        <taxon>Dikarya</taxon>
        <taxon>Ascomycota</taxon>
        <taxon>Pezizomycotina</taxon>
        <taxon>Lecanoromycetes</taxon>
        <taxon>OSLEUM clade</taxon>
        <taxon>Ostropomycetidae</taxon>
        <taxon>Ostropales</taxon>
        <taxon>Graphidaceae</taxon>
        <taxon>Gomphilloideae</taxon>
        <taxon>Gomphillus</taxon>
    </lineage>
</organism>
<dbReference type="GO" id="GO:0005737">
    <property type="term" value="C:cytoplasm"/>
    <property type="evidence" value="ECO:0007669"/>
    <property type="project" value="TreeGrafter"/>
</dbReference>
<dbReference type="GO" id="GO:0004197">
    <property type="term" value="F:cysteine-type endopeptidase activity"/>
    <property type="evidence" value="ECO:0007669"/>
    <property type="project" value="InterPro"/>
</dbReference>
<accession>A0A8H3F556</accession>
<dbReference type="InterPro" id="IPR050452">
    <property type="entry name" value="Metacaspase"/>
</dbReference>
<dbReference type="OrthoDB" id="3223806at2759"/>
<dbReference type="GO" id="GO:0006508">
    <property type="term" value="P:proteolysis"/>
    <property type="evidence" value="ECO:0007669"/>
    <property type="project" value="InterPro"/>
</dbReference>
<dbReference type="AlphaFoldDB" id="A0A8H3F556"/>